<reference evidence="3" key="1">
    <citation type="submission" date="2020-01" db="EMBL/GenBank/DDBJ databases">
        <title>Genome sequence of Kobresia littledalei, the first chromosome-level genome in the family Cyperaceae.</title>
        <authorList>
            <person name="Qu G."/>
        </authorList>
    </citation>
    <scope>NUCLEOTIDE SEQUENCE</scope>
    <source>
        <strain evidence="3">C.B.Clarke</strain>
        <tissue evidence="3">Leaf</tissue>
    </source>
</reference>
<protein>
    <submittedName>
        <fullName evidence="3">Cotton fiber expressed protein</fullName>
    </submittedName>
</protein>
<comment type="caution">
    <text evidence="3">The sequence shown here is derived from an EMBL/GenBank/DDBJ whole genome shotgun (WGS) entry which is preliminary data.</text>
</comment>
<keyword evidence="2" id="KW-0472">Membrane</keyword>
<evidence type="ECO:0000256" key="1">
    <source>
        <dbReference type="SAM" id="MobiDB-lite"/>
    </source>
</evidence>
<dbReference type="Proteomes" id="UP000623129">
    <property type="component" value="Unassembled WGS sequence"/>
</dbReference>
<dbReference type="InterPro" id="IPR008480">
    <property type="entry name" value="DUF761_pln"/>
</dbReference>
<name>A0A833QQP6_9POAL</name>
<accession>A0A833QQP6</accession>
<dbReference type="Pfam" id="PF05553">
    <property type="entry name" value="DUF761"/>
    <property type="match status" value="1"/>
</dbReference>
<keyword evidence="2" id="KW-0812">Transmembrane</keyword>
<keyword evidence="4" id="KW-1185">Reference proteome</keyword>
<keyword evidence="2" id="KW-1133">Transmembrane helix</keyword>
<evidence type="ECO:0000313" key="4">
    <source>
        <dbReference type="Proteomes" id="UP000623129"/>
    </source>
</evidence>
<dbReference type="PANTHER" id="PTHR35997:SF6">
    <property type="entry name" value="COTTON FIBER PROTEIN"/>
    <property type="match status" value="1"/>
</dbReference>
<dbReference type="OrthoDB" id="680761at2759"/>
<feature type="transmembrane region" description="Helical" evidence="2">
    <location>
        <begin position="23"/>
        <end position="42"/>
    </location>
</feature>
<dbReference type="AlphaFoldDB" id="A0A833QQP6"/>
<evidence type="ECO:0000313" key="3">
    <source>
        <dbReference type="EMBL" id="KAF3323102.1"/>
    </source>
</evidence>
<organism evidence="3 4">
    <name type="scientific">Carex littledalei</name>
    <dbReference type="NCBI Taxonomy" id="544730"/>
    <lineage>
        <taxon>Eukaryota</taxon>
        <taxon>Viridiplantae</taxon>
        <taxon>Streptophyta</taxon>
        <taxon>Embryophyta</taxon>
        <taxon>Tracheophyta</taxon>
        <taxon>Spermatophyta</taxon>
        <taxon>Magnoliopsida</taxon>
        <taxon>Liliopsida</taxon>
        <taxon>Poales</taxon>
        <taxon>Cyperaceae</taxon>
        <taxon>Cyperoideae</taxon>
        <taxon>Cariceae</taxon>
        <taxon>Carex</taxon>
        <taxon>Carex subgen. Euthyceras</taxon>
    </lineage>
</organism>
<dbReference type="EMBL" id="SWLB01000024">
    <property type="protein sequence ID" value="KAF3323102.1"/>
    <property type="molecule type" value="Genomic_DNA"/>
</dbReference>
<feature type="region of interest" description="Disordered" evidence="1">
    <location>
        <begin position="183"/>
        <end position="202"/>
    </location>
</feature>
<feature type="transmembrane region" description="Helical" evidence="2">
    <location>
        <begin position="54"/>
        <end position="74"/>
    </location>
</feature>
<evidence type="ECO:0000256" key="2">
    <source>
        <dbReference type="SAM" id="Phobius"/>
    </source>
</evidence>
<sequence length="232" mass="26690">MEKPSLFSSKNGNNNKPIQAKNISILVLVISIPILYVSFLHIPPSTLFKDTTFWFLMSNSIIIFIAVDMGTPFAPSLPETCENKLYEDFIVTYSKPRSMYIMEEPPKTVDKSLVVKEKLIDNYSTSSMNENGANDAYRTAEVDKALALVKNNNGKKVLKAKSLDPKVHNERSIVATEKTLHRSVTQEKRSRCNKSESHDYEKLSDEELNRRVEEFIRRYYREMKLQLNNESV</sequence>
<dbReference type="PANTHER" id="PTHR35997">
    <property type="entry name" value="COTTON FIBER PROTEIN-RELATED"/>
    <property type="match status" value="1"/>
</dbReference>
<gene>
    <name evidence="3" type="ORF">FCM35_KLT13091</name>
</gene>
<proteinExistence type="predicted"/>